<evidence type="ECO:0000256" key="1">
    <source>
        <dbReference type="SAM" id="Phobius"/>
    </source>
</evidence>
<keyword evidence="1" id="KW-0812">Transmembrane</keyword>
<name>A0A117Q9W4_STRCK</name>
<sequence>MLDAALPGVAGVPLRRFGRATVARGSGLLIAVPMACALLTHFAVAVITAFACAGHGAAGLFPAAMHAAGNIPGIRISDRVAVVSWLARAGFLAAPPLVGLLGDRVSLRAGVSVVVVADLMVLVLAKSLTRGVPDGAE</sequence>
<dbReference type="RefSeq" id="WP_059266545.1">
    <property type="nucleotide sequence ID" value="NZ_KQ948372.1"/>
</dbReference>
<comment type="caution">
    <text evidence="2">The sequence shown here is derived from an EMBL/GenBank/DDBJ whole genome shotgun (WGS) entry which is preliminary data.</text>
</comment>
<dbReference type="SUPFAM" id="SSF103473">
    <property type="entry name" value="MFS general substrate transporter"/>
    <property type="match status" value="1"/>
</dbReference>
<dbReference type="AlphaFoldDB" id="A0A117Q9W4"/>
<evidence type="ECO:0008006" key="4">
    <source>
        <dbReference type="Google" id="ProtNLM"/>
    </source>
</evidence>
<keyword evidence="3" id="KW-1185">Reference proteome</keyword>
<reference evidence="2 3" key="1">
    <citation type="submission" date="2015-10" db="EMBL/GenBank/DDBJ databases">
        <title>Draft genome sequence of Streptomyces corchorusii DSM 40340, type strain for the species Streptomyces corchorusii.</title>
        <authorList>
            <person name="Ruckert C."/>
            <person name="Winkler A."/>
            <person name="Kalinowski J."/>
            <person name="Kampfer P."/>
            <person name="Glaeser S."/>
        </authorList>
    </citation>
    <scope>NUCLEOTIDE SEQUENCE [LARGE SCALE GENOMIC DNA]</scope>
    <source>
        <strain evidence="2 3">DSM 40340</strain>
    </source>
</reference>
<organism evidence="2 3">
    <name type="scientific">Streptomyces corchorusii</name>
    <name type="common">Streptomyces chibaensis</name>
    <dbReference type="NCBI Taxonomy" id="1903"/>
    <lineage>
        <taxon>Bacteria</taxon>
        <taxon>Bacillati</taxon>
        <taxon>Actinomycetota</taxon>
        <taxon>Actinomycetes</taxon>
        <taxon>Kitasatosporales</taxon>
        <taxon>Streptomycetaceae</taxon>
        <taxon>Streptomyces</taxon>
    </lineage>
</organism>
<protein>
    <recommendedName>
        <fullName evidence="4">Major facilitator superfamily (MFS) profile domain-containing protein</fullName>
    </recommendedName>
</protein>
<proteinExistence type="predicted"/>
<evidence type="ECO:0000313" key="2">
    <source>
        <dbReference type="EMBL" id="KUN16569.1"/>
    </source>
</evidence>
<dbReference type="Proteomes" id="UP000053398">
    <property type="component" value="Unassembled WGS sequence"/>
</dbReference>
<accession>A0A117Q9W4</accession>
<keyword evidence="1" id="KW-0472">Membrane</keyword>
<gene>
    <name evidence="2" type="ORF">AQJ11_39165</name>
</gene>
<dbReference type="InterPro" id="IPR036259">
    <property type="entry name" value="MFS_trans_sf"/>
</dbReference>
<evidence type="ECO:0000313" key="3">
    <source>
        <dbReference type="Proteomes" id="UP000053398"/>
    </source>
</evidence>
<dbReference type="EMBL" id="LMWP01000053">
    <property type="protein sequence ID" value="KUN16569.1"/>
    <property type="molecule type" value="Genomic_DNA"/>
</dbReference>
<feature type="transmembrane region" description="Helical" evidence="1">
    <location>
        <begin position="21"/>
        <end position="40"/>
    </location>
</feature>
<keyword evidence="1" id="KW-1133">Transmembrane helix</keyword>